<evidence type="ECO:0000256" key="1">
    <source>
        <dbReference type="SAM" id="MobiDB-lite"/>
    </source>
</evidence>
<evidence type="ECO:0000313" key="3">
    <source>
        <dbReference type="Proteomes" id="UP000703038"/>
    </source>
</evidence>
<feature type="region of interest" description="Disordered" evidence="1">
    <location>
        <begin position="1"/>
        <end position="24"/>
    </location>
</feature>
<evidence type="ECO:0000313" key="2">
    <source>
        <dbReference type="EMBL" id="MBM7414494.1"/>
    </source>
</evidence>
<reference evidence="2 3" key="1">
    <citation type="submission" date="2021-01" db="EMBL/GenBank/DDBJ databases">
        <title>Genomics of switchgrass bacterial isolates.</title>
        <authorList>
            <person name="Shade A."/>
        </authorList>
    </citation>
    <scope>NUCLEOTIDE SEQUENCE [LARGE SCALE GENOMIC DNA]</scope>
    <source>
        <strain evidence="2 3">PvP111</strain>
    </source>
</reference>
<comment type="caution">
    <text evidence="2">The sequence shown here is derived from an EMBL/GenBank/DDBJ whole genome shotgun (WGS) entry which is preliminary data.</text>
</comment>
<dbReference type="Proteomes" id="UP000703038">
    <property type="component" value="Unassembled WGS sequence"/>
</dbReference>
<gene>
    <name evidence="2" type="ORF">JOE42_001227</name>
</gene>
<protein>
    <submittedName>
        <fullName evidence="2">Uncharacterized protein</fullName>
    </submittedName>
</protein>
<organism evidence="2 3">
    <name type="scientific">Rhodococcoides corynebacterioides</name>
    <dbReference type="NCBI Taxonomy" id="53972"/>
    <lineage>
        <taxon>Bacteria</taxon>
        <taxon>Bacillati</taxon>
        <taxon>Actinomycetota</taxon>
        <taxon>Actinomycetes</taxon>
        <taxon>Mycobacteriales</taxon>
        <taxon>Nocardiaceae</taxon>
        <taxon>Rhodococcoides</taxon>
    </lineage>
</organism>
<accession>A0ABS2KRA2</accession>
<name>A0ABS2KRA2_9NOCA</name>
<keyword evidence="3" id="KW-1185">Reference proteome</keyword>
<sequence length="58" mass="6431">MVRLESSSANLFGMRGENDDDIRDARRGREYALAAVSGTSFIDPNAMDRGAVRQRATR</sequence>
<dbReference type="EMBL" id="JAFBBK010000001">
    <property type="protein sequence ID" value="MBM7414494.1"/>
    <property type="molecule type" value="Genomic_DNA"/>
</dbReference>
<proteinExistence type="predicted"/>
<feature type="compositionally biased region" description="Polar residues" evidence="1">
    <location>
        <begin position="1"/>
        <end position="10"/>
    </location>
</feature>